<keyword evidence="4 11" id="KW-0662">Pyridine nucleotide biosynthesis</keyword>
<evidence type="ECO:0000256" key="6">
    <source>
        <dbReference type="ARBA" id="ARBA00022695"/>
    </source>
</evidence>
<dbReference type="PANTHER" id="PTHR39321">
    <property type="entry name" value="NICOTINATE-NUCLEOTIDE ADENYLYLTRANSFERASE-RELATED"/>
    <property type="match status" value="1"/>
</dbReference>
<evidence type="ECO:0000256" key="5">
    <source>
        <dbReference type="ARBA" id="ARBA00022679"/>
    </source>
</evidence>
<evidence type="ECO:0000256" key="2">
    <source>
        <dbReference type="ARBA" id="ARBA00005019"/>
    </source>
</evidence>
<dbReference type="GO" id="GO:0009435">
    <property type="term" value="P:NAD+ biosynthetic process"/>
    <property type="evidence" value="ECO:0007669"/>
    <property type="project" value="UniProtKB-UniRule"/>
</dbReference>
<dbReference type="PANTHER" id="PTHR39321:SF3">
    <property type="entry name" value="PHOSPHOPANTETHEINE ADENYLYLTRANSFERASE"/>
    <property type="match status" value="1"/>
</dbReference>
<evidence type="ECO:0000256" key="11">
    <source>
        <dbReference type="HAMAP-Rule" id="MF_00244"/>
    </source>
</evidence>
<dbReference type="HAMAP" id="MF_00244">
    <property type="entry name" value="NaMN_adenylyltr"/>
    <property type="match status" value="1"/>
</dbReference>
<comment type="catalytic activity">
    <reaction evidence="10 11">
        <text>nicotinate beta-D-ribonucleotide + ATP + H(+) = deamido-NAD(+) + diphosphate</text>
        <dbReference type="Rhea" id="RHEA:22860"/>
        <dbReference type="ChEBI" id="CHEBI:15378"/>
        <dbReference type="ChEBI" id="CHEBI:30616"/>
        <dbReference type="ChEBI" id="CHEBI:33019"/>
        <dbReference type="ChEBI" id="CHEBI:57502"/>
        <dbReference type="ChEBI" id="CHEBI:58437"/>
        <dbReference type="EC" id="2.7.7.18"/>
    </reaction>
</comment>
<proteinExistence type="inferred from homology"/>
<gene>
    <name evidence="11 13" type="primary">nadD</name>
    <name evidence="13" type="ORF">GCM10011403_25580</name>
</gene>
<dbReference type="SUPFAM" id="SSF52374">
    <property type="entry name" value="Nucleotidylyl transferase"/>
    <property type="match status" value="1"/>
</dbReference>
<keyword evidence="9 11" id="KW-0520">NAD</keyword>
<dbReference type="RefSeq" id="WP_068811254.1">
    <property type="nucleotide sequence ID" value="NZ_BMIY01000011.1"/>
</dbReference>
<comment type="function">
    <text evidence="1 11">Catalyzes the reversible adenylation of nicotinate mononucleotide (NaMN) to nicotinic acid adenine dinucleotide (NaAD).</text>
</comment>
<evidence type="ECO:0000256" key="7">
    <source>
        <dbReference type="ARBA" id="ARBA00022741"/>
    </source>
</evidence>
<dbReference type="NCBIfam" id="TIGR00482">
    <property type="entry name" value="nicotinate (nicotinamide) nucleotide adenylyltransferase"/>
    <property type="match status" value="1"/>
</dbReference>
<dbReference type="InterPro" id="IPR014729">
    <property type="entry name" value="Rossmann-like_a/b/a_fold"/>
</dbReference>
<evidence type="ECO:0000313" key="14">
    <source>
        <dbReference type="Proteomes" id="UP000627715"/>
    </source>
</evidence>
<keyword evidence="5 11" id="KW-0808">Transferase</keyword>
<evidence type="ECO:0000259" key="12">
    <source>
        <dbReference type="Pfam" id="PF01467"/>
    </source>
</evidence>
<dbReference type="OrthoDB" id="5295945at2"/>
<keyword evidence="14" id="KW-1185">Reference proteome</keyword>
<evidence type="ECO:0000256" key="8">
    <source>
        <dbReference type="ARBA" id="ARBA00022840"/>
    </source>
</evidence>
<evidence type="ECO:0000256" key="4">
    <source>
        <dbReference type="ARBA" id="ARBA00022642"/>
    </source>
</evidence>
<evidence type="ECO:0000256" key="9">
    <source>
        <dbReference type="ARBA" id="ARBA00023027"/>
    </source>
</evidence>
<dbReference type="Proteomes" id="UP000627715">
    <property type="component" value="Unassembled WGS sequence"/>
</dbReference>
<accession>A0A916QMZ7</accession>
<dbReference type="Pfam" id="PF01467">
    <property type="entry name" value="CTP_transf_like"/>
    <property type="match status" value="1"/>
</dbReference>
<feature type="domain" description="Cytidyltransferase-like" evidence="12">
    <location>
        <begin position="7"/>
        <end position="186"/>
    </location>
</feature>
<name>A0A916QMZ7_9GAMM</name>
<keyword evidence="6 11" id="KW-0548">Nucleotidyltransferase</keyword>
<dbReference type="Gene3D" id="3.40.50.620">
    <property type="entry name" value="HUPs"/>
    <property type="match status" value="1"/>
</dbReference>
<dbReference type="InterPro" id="IPR004821">
    <property type="entry name" value="Cyt_trans-like"/>
</dbReference>
<dbReference type="EC" id="2.7.7.18" evidence="11"/>
<dbReference type="CDD" id="cd02165">
    <property type="entry name" value="NMNAT"/>
    <property type="match status" value="1"/>
</dbReference>
<comment type="pathway">
    <text evidence="2 11">Cofactor biosynthesis; NAD(+) biosynthesis; deamido-NAD(+) from nicotinate D-ribonucleotide: step 1/1.</text>
</comment>
<sequence length="239" mass="26492">MSRRVGVLGGMFDPVHSGHVEVALAVQSELKLDEVRLVPCAIPNHKASASAGAIHRANMLRLAIDGLPGLMVDERELQRKGTSYTVDTLAEMRAQFPATSLVFIQGEDSFRTLPQWHHWRQLLEYAHICVMSRRSEEGEALYRPELDALLLEYGVDSVETLFQAQQGYILQLDEVDNPVSSTMLREALLQRPSLANAVNKADSHCAGSGTTTPGKALDSSWLDSAVLSYIEQHALYREH</sequence>
<keyword evidence="8 11" id="KW-0067">ATP-binding</keyword>
<dbReference type="InterPro" id="IPR005248">
    <property type="entry name" value="NadD/NMNAT"/>
</dbReference>
<evidence type="ECO:0000313" key="13">
    <source>
        <dbReference type="EMBL" id="GFZ81260.1"/>
    </source>
</evidence>
<dbReference type="AlphaFoldDB" id="A0A916QMZ7"/>
<dbReference type="EMBL" id="BMIY01000011">
    <property type="protein sequence ID" value="GFZ81260.1"/>
    <property type="molecule type" value="Genomic_DNA"/>
</dbReference>
<comment type="similarity">
    <text evidence="3 11">Belongs to the NadD family.</text>
</comment>
<evidence type="ECO:0000256" key="10">
    <source>
        <dbReference type="ARBA" id="ARBA00048721"/>
    </source>
</evidence>
<comment type="caution">
    <text evidence="13">The sequence shown here is derived from an EMBL/GenBank/DDBJ whole genome shotgun (WGS) entry which is preliminary data.</text>
</comment>
<keyword evidence="7 11" id="KW-0547">Nucleotide-binding</keyword>
<organism evidence="13 14">
    <name type="scientific">Pseudohongiella nitratireducens</name>
    <dbReference type="NCBI Taxonomy" id="1768907"/>
    <lineage>
        <taxon>Bacteria</taxon>
        <taxon>Pseudomonadati</taxon>
        <taxon>Pseudomonadota</taxon>
        <taxon>Gammaproteobacteria</taxon>
        <taxon>Pseudomonadales</taxon>
        <taxon>Pseudohongiellaceae</taxon>
        <taxon>Pseudohongiella</taxon>
    </lineage>
</organism>
<reference evidence="13" key="2">
    <citation type="submission" date="2020-09" db="EMBL/GenBank/DDBJ databases">
        <authorList>
            <person name="Sun Q."/>
            <person name="Zhou Y."/>
        </authorList>
    </citation>
    <scope>NUCLEOTIDE SEQUENCE</scope>
    <source>
        <strain evidence="13">CGMCC 1.15425</strain>
    </source>
</reference>
<evidence type="ECO:0000256" key="3">
    <source>
        <dbReference type="ARBA" id="ARBA00009014"/>
    </source>
</evidence>
<dbReference type="GO" id="GO:0004515">
    <property type="term" value="F:nicotinate-nucleotide adenylyltransferase activity"/>
    <property type="evidence" value="ECO:0007669"/>
    <property type="project" value="UniProtKB-UniRule"/>
</dbReference>
<reference evidence="13" key="1">
    <citation type="journal article" date="2014" name="Int. J. Syst. Evol. Microbiol.">
        <title>Complete genome sequence of Corynebacterium casei LMG S-19264T (=DSM 44701T), isolated from a smear-ripened cheese.</title>
        <authorList>
            <consortium name="US DOE Joint Genome Institute (JGI-PGF)"/>
            <person name="Walter F."/>
            <person name="Albersmeier A."/>
            <person name="Kalinowski J."/>
            <person name="Ruckert C."/>
        </authorList>
    </citation>
    <scope>NUCLEOTIDE SEQUENCE</scope>
    <source>
        <strain evidence="13">CGMCC 1.15425</strain>
    </source>
</reference>
<dbReference type="GO" id="GO:0005524">
    <property type="term" value="F:ATP binding"/>
    <property type="evidence" value="ECO:0007669"/>
    <property type="project" value="UniProtKB-KW"/>
</dbReference>
<protein>
    <recommendedName>
        <fullName evidence="11">Probable nicotinate-nucleotide adenylyltransferase</fullName>
        <ecNumber evidence="11">2.7.7.18</ecNumber>
    </recommendedName>
    <alternativeName>
        <fullName evidence="11">Deamido-NAD(+) diphosphorylase</fullName>
    </alternativeName>
    <alternativeName>
        <fullName evidence="11">Deamido-NAD(+) pyrophosphorylase</fullName>
    </alternativeName>
    <alternativeName>
        <fullName evidence="11">Nicotinate mononucleotide adenylyltransferase</fullName>
        <shortName evidence="11">NaMN adenylyltransferase</shortName>
    </alternativeName>
</protein>
<evidence type="ECO:0000256" key="1">
    <source>
        <dbReference type="ARBA" id="ARBA00002324"/>
    </source>
</evidence>